<feature type="coiled-coil region" evidence="1">
    <location>
        <begin position="290"/>
        <end position="317"/>
    </location>
</feature>
<gene>
    <name evidence="3" type="ORF">FA15DRAFT_675749</name>
</gene>
<dbReference type="STRING" id="230819.A0A5C3KCY6"/>
<sequence>MGFGGEMSIPPRAPVVPRVRDDDDNEDAEAQSRASADYDQGPGTQTPTSAPHAKKRRKLGHNQHTSLPDGEQGVDDRAHSGGDEGEGEGAYHDPGNLGYFQETVDDKLVEQLVQLQGAVSELSNMVHQQEEATRDEIDTVFTDMFEQLKEELVREGVQGVQEDKEEGEGEEGEKEKENEKENGAGGREDGAEEDMVVDDDSQTNGGGGGQVDGQQAPPPQDQVLPIKAPQPLSIEGLNEELGNMKIEVDKATQDTNEMLDILSVWGGQMEQLGADYPVVADAFVKEVGRSEEIQQKYERLQAQQEEDSQRLAVLEQALKAHLSMPVTPPASPPMPNVDFILENIEEPIMDVLRDAAQPIVEEFRGGVQNKWESDVGKVYGGVYEKVKGTMNVLDLIQERVKSVNGVR</sequence>
<feature type="region of interest" description="Disordered" evidence="2">
    <location>
        <begin position="1"/>
        <end position="99"/>
    </location>
</feature>
<feature type="compositionally biased region" description="Basic and acidic residues" evidence="2">
    <location>
        <begin position="173"/>
        <end position="189"/>
    </location>
</feature>
<feature type="region of interest" description="Disordered" evidence="2">
    <location>
        <begin position="152"/>
        <end position="226"/>
    </location>
</feature>
<evidence type="ECO:0000313" key="4">
    <source>
        <dbReference type="Proteomes" id="UP000307440"/>
    </source>
</evidence>
<reference evidence="3 4" key="1">
    <citation type="journal article" date="2019" name="Nat. Ecol. Evol.">
        <title>Megaphylogeny resolves global patterns of mushroom evolution.</title>
        <authorList>
            <person name="Varga T."/>
            <person name="Krizsan K."/>
            <person name="Foldi C."/>
            <person name="Dima B."/>
            <person name="Sanchez-Garcia M."/>
            <person name="Sanchez-Ramirez S."/>
            <person name="Szollosi G.J."/>
            <person name="Szarkandi J.G."/>
            <person name="Papp V."/>
            <person name="Albert L."/>
            <person name="Andreopoulos W."/>
            <person name="Angelini C."/>
            <person name="Antonin V."/>
            <person name="Barry K.W."/>
            <person name="Bougher N.L."/>
            <person name="Buchanan P."/>
            <person name="Buyck B."/>
            <person name="Bense V."/>
            <person name="Catcheside P."/>
            <person name="Chovatia M."/>
            <person name="Cooper J."/>
            <person name="Damon W."/>
            <person name="Desjardin D."/>
            <person name="Finy P."/>
            <person name="Geml J."/>
            <person name="Haridas S."/>
            <person name="Hughes K."/>
            <person name="Justo A."/>
            <person name="Karasinski D."/>
            <person name="Kautmanova I."/>
            <person name="Kiss B."/>
            <person name="Kocsube S."/>
            <person name="Kotiranta H."/>
            <person name="LaButti K.M."/>
            <person name="Lechner B.E."/>
            <person name="Liimatainen K."/>
            <person name="Lipzen A."/>
            <person name="Lukacs Z."/>
            <person name="Mihaltcheva S."/>
            <person name="Morgado L.N."/>
            <person name="Niskanen T."/>
            <person name="Noordeloos M.E."/>
            <person name="Ohm R.A."/>
            <person name="Ortiz-Santana B."/>
            <person name="Ovrebo C."/>
            <person name="Racz N."/>
            <person name="Riley R."/>
            <person name="Savchenko A."/>
            <person name="Shiryaev A."/>
            <person name="Soop K."/>
            <person name="Spirin V."/>
            <person name="Szebenyi C."/>
            <person name="Tomsovsky M."/>
            <person name="Tulloss R.E."/>
            <person name="Uehling J."/>
            <person name="Grigoriev I.V."/>
            <person name="Vagvolgyi C."/>
            <person name="Papp T."/>
            <person name="Martin F.M."/>
            <person name="Miettinen O."/>
            <person name="Hibbett D.S."/>
            <person name="Nagy L.G."/>
        </authorList>
    </citation>
    <scope>NUCLEOTIDE SEQUENCE [LARGE SCALE GENOMIC DNA]</scope>
    <source>
        <strain evidence="3 4">CBS 121175</strain>
    </source>
</reference>
<keyword evidence="1" id="KW-0175">Coiled coil</keyword>
<protein>
    <submittedName>
        <fullName evidence="3">Uncharacterized protein</fullName>
    </submittedName>
</protein>
<accession>A0A5C3KCY6</accession>
<evidence type="ECO:0000256" key="2">
    <source>
        <dbReference type="SAM" id="MobiDB-lite"/>
    </source>
</evidence>
<feature type="compositionally biased region" description="Acidic residues" evidence="2">
    <location>
        <begin position="163"/>
        <end position="172"/>
    </location>
</feature>
<feature type="compositionally biased region" description="Basic residues" evidence="2">
    <location>
        <begin position="52"/>
        <end position="61"/>
    </location>
</feature>
<evidence type="ECO:0000256" key="1">
    <source>
        <dbReference type="SAM" id="Coils"/>
    </source>
</evidence>
<evidence type="ECO:0000313" key="3">
    <source>
        <dbReference type="EMBL" id="TFK17841.1"/>
    </source>
</evidence>
<dbReference type="AlphaFoldDB" id="A0A5C3KCY6"/>
<keyword evidence="4" id="KW-1185">Reference proteome</keyword>
<dbReference type="EMBL" id="ML210458">
    <property type="protein sequence ID" value="TFK17841.1"/>
    <property type="molecule type" value="Genomic_DNA"/>
</dbReference>
<proteinExistence type="predicted"/>
<dbReference type="Proteomes" id="UP000307440">
    <property type="component" value="Unassembled WGS sequence"/>
</dbReference>
<dbReference type="OrthoDB" id="10691727at2759"/>
<organism evidence="3 4">
    <name type="scientific">Coprinopsis marcescibilis</name>
    <name type="common">Agaric fungus</name>
    <name type="synonym">Psathyrella marcescibilis</name>
    <dbReference type="NCBI Taxonomy" id="230819"/>
    <lineage>
        <taxon>Eukaryota</taxon>
        <taxon>Fungi</taxon>
        <taxon>Dikarya</taxon>
        <taxon>Basidiomycota</taxon>
        <taxon>Agaricomycotina</taxon>
        <taxon>Agaricomycetes</taxon>
        <taxon>Agaricomycetidae</taxon>
        <taxon>Agaricales</taxon>
        <taxon>Agaricineae</taxon>
        <taxon>Psathyrellaceae</taxon>
        <taxon>Coprinopsis</taxon>
    </lineage>
</organism>
<name>A0A5C3KCY6_COPMA</name>
<feature type="compositionally biased region" description="Acidic residues" evidence="2">
    <location>
        <begin position="190"/>
        <end position="201"/>
    </location>
</feature>